<feature type="transmembrane region" description="Helical" evidence="6">
    <location>
        <begin position="479"/>
        <end position="500"/>
    </location>
</feature>
<feature type="transmembrane region" description="Helical" evidence="6">
    <location>
        <begin position="305"/>
        <end position="324"/>
    </location>
</feature>
<dbReference type="InterPro" id="IPR011701">
    <property type="entry name" value="MFS"/>
</dbReference>
<feature type="domain" description="Major facilitator superfamily (MFS) profile" evidence="7">
    <location>
        <begin position="11"/>
        <end position="505"/>
    </location>
</feature>
<evidence type="ECO:0000256" key="5">
    <source>
        <dbReference type="ARBA" id="ARBA00023136"/>
    </source>
</evidence>
<feature type="transmembrane region" description="Helical" evidence="6">
    <location>
        <begin position="48"/>
        <end position="70"/>
    </location>
</feature>
<dbReference type="GO" id="GO:0016020">
    <property type="term" value="C:membrane"/>
    <property type="evidence" value="ECO:0007669"/>
    <property type="project" value="UniProtKB-SubCell"/>
</dbReference>
<dbReference type="Pfam" id="PF07690">
    <property type="entry name" value="MFS_1"/>
    <property type="match status" value="1"/>
</dbReference>
<organism evidence="8 9">
    <name type="scientific">Sphingomonas panacis</name>
    <dbReference type="NCBI Taxonomy" id="1560345"/>
    <lineage>
        <taxon>Bacteria</taxon>
        <taxon>Pseudomonadati</taxon>
        <taxon>Pseudomonadota</taxon>
        <taxon>Alphaproteobacteria</taxon>
        <taxon>Sphingomonadales</taxon>
        <taxon>Sphingomonadaceae</taxon>
        <taxon>Sphingomonas</taxon>
    </lineage>
</organism>
<dbReference type="OrthoDB" id="9800416at2"/>
<dbReference type="InterPro" id="IPR036259">
    <property type="entry name" value="MFS_trans_sf"/>
</dbReference>
<feature type="transmembrane region" description="Helical" evidence="6">
    <location>
        <begin position="165"/>
        <end position="185"/>
    </location>
</feature>
<gene>
    <name evidence="8" type="ORF">AWL63_14685</name>
</gene>
<feature type="transmembrane region" description="Helical" evidence="6">
    <location>
        <begin position="228"/>
        <end position="249"/>
    </location>
</feature>
<feature type="transmembrane region" description="Helical" evidence="6">
    <location>
        <begin position="261"/>
        <end position="285"/>
    </location>
</feature>
<accession>A0A1B3ZC58</accession>
<dbReference type="EMBL" id="CP014168">
    <property type="protein sequence ID" value="AOH85016.1"/>
    <property type="molecule type" value="Genomic_DNA"/>
</dbReference>
<dbReference type="AlphaFoldDB" id="A0A1B3ZC58"/>
<keyword evidence="5 6" id="KW-0472">Membrane</keyword>
<dbReference type="RefSeq" id="WP_069205565.1">
    <property type="nucleotide sequence ID" value="NZ_CP014168.1"/>
</dbReference>
<sequence length="522" mass="56114">MAGTPPRPWLGIAAVLFGAFISTLTGRLSTFGLADIRGAVHAGFDDGAWITTAQTCGQMLVTPIAIWAGGVYGPRHVLMYGAALFALASTLIPFSGSLEPLLMLQFLSGVGSGTFIPLTLPVVLRSLAPKYWAYGIVVYALNLELSLNISASLEGWYIDHLSWHFIFWQSVPLALAMMACLYFGLARNPLPRTPKRPDLFGVMTAAIGLALIYAALDQGNRLDWFASGTIVGLLAAGGILLLAAVAHVIHTPSDWFDPKGALRWPLPVLLLMVLVLRLTILSTAFLIPQFLISVRGYRSLEVGQALVWIAIPQLIAAPVAAVLLRRMDSRWTACTGLIAVGMACWIVSRTLTPEWGPHQFLPTQLLQALGQTLALSGVVFTSIQHMKPESALTFGAMVQTARLMGGEIGLAFTATLVRVREQYASSRIGEHVVRGADSVAIRLEDYAALLTSRSGSTGGARSYAMLAGAVRQAAELQSVIDGFLVIGLVAFAAVGAMLLLDRAPPSAASYRPFRFSFWRKLR</sequence>
<feature type="transmembrane region" description="Helical" evidence="6">
    <location>
        <begin position="131"/>
        <end position="153"/>
    </location>
</feature>
<evidence type="ECO:0000259" key="7">
    <source>
        <dbReference type="PROSITE" id="PS50850"/>
    </source>
</evidence>
<evidence type="ECO:0000256" key="1">
    <source>
        <dbReference type="ARBA" id="ARBA00004141"/>
    </source>
</evidence>
<feature type="transmembrane region" description="Helical" evidence="6">
    <location>
        <begin position="9"/>
        <end position="28"/>
    </location>
</feature>
<dbReference type="KEGG" id="span:AWL63_14685"/>
<evidence type="ECO:0000256" key="2">
    <source>
        <dbReference type="ARBA" id="ARBA00022448"/>
    </source>
</evidence>
<name>A0A1B3ZC58_9SPHN</name>
<feature type="transmembrane region" description="Helical" evidence="6">
    <location>
        <begin position="77"/>
        <end position="96"/>
    </location>
</feature>
<feature type="transmembrane region" description="Helical" evidence="6">
    <location>
        <begin position="102"/>
        <end position="124"/>
    </location>
</feature>
<keyword evidence="3 6" id="KW-0812">Transmembrane</keyword>
<dbReference type="PROSITE" id="PS50850">
    <property type="entry name" value="MFS"/>
    <property type="match status" value="1"/>
</dbReference>
<dbReference type="SUPFAM" id="SSF103473">
    <property type="entry name" value="MFS general substrate transporter"/>
    <property type="match status" value="1"/>
</dbReference>
<keyword evidence="2" id="KW-0813">Transport</keyword>
<dbReference type="GO" id="GO:0022857">
    <property type="term" value="F:transmembrane transporter activity"/>
    <property type="evidence" value="ECO:0007669"/>
    <property type="project" value="InterPro"/>
</dbReference>
<evidence type="ECO:0000313" key="9">
    <source>
        <dbReference type="Proteomes" id="UP000094256"/>
    </source>
</evidence>
<keyword evidence="9" id="KW-1185">Reference proteome</keyword>
<evidence type="ECO:0000256" key="4">
    <source>
        <dbReference type="ARBA" id="ARBA00022989"/>
    </source>
</evidence>
<dbReference type="InterPro" id="IPR020846">
    <property type="entry name" value="MFS_dom"/>
</dbReference>
<dbReference type="Proteomes" id="UP000094256">
    <property type="component" value="Chromosome"/>
</dbReference>
<reference evidence="8 9" key="1">
    <citation type="submission" date="2016-01" db="EMBL/GenBank/DDBJ databases">
        <title>Complete genome and mega plasmid sequence of Sphingomonas panacis DCY99 elicits systemic resistance in rice to Xanthomonas oryzae.</title>
        <authorList>
            <person name="Kim Y.J."/>
            <person name="Yang D.C."/>
            <person name="Sing P."/>
        </authorList>
    </citation>
    <scope>NUCLEOTIDE SEQUENCE [LARGE SCALE GENOMIC DNA]</scope>
    <source>
        <strain evidence="8 9">DCY99</strain>
    </source>
</reference>
<dbReference type="Gene3D" id="1.20.1250.20">
    <property type="entry name" value="MFS general substrate transporter like domains"/>
    <property type="match status" value="1"/>
</dbReference>
<comment type="subcellular location">
    <subcellularLocation>
        <location evidence="1">Membrane</location>
        <topology evidence="1">Multi-pass membrane protein</topology>
    </subcellularLocation>
</comment>
<dbReference type="PANTHER" id="PTHR42718">
    <property type="entry name" value="MAJOR FACILITATOR SUPERFAMILY MULTIDRUG TRANSPORTER MFSC"/>
    <property type="match status" value="1"/>
</dbReference>
<feature type="transmembrane region" description="Helical" evidence="6">
    <location>
        <begin position="197"/>
        <end position="216"/>
    </location>
</feature>
<dbReference type="STRING" id="1560345.AWL63_14685"/>
<keyword evidence="4 6" id="KW-1133">Transmembrane helix</keyword>
<evidence type="ECO:0000256" key="6">
    <source>
        <dbReference type="SAM" id="Phobius"/>
    </source>
</evidence>
<proteinExistence type="predicted"/>
<evidence type="ECO:0000313" key="8">
    <source>
        <dbReference type="EMBL" id="AOH85016.1"/>
    </source>
</evidence>
<protein>
    <recommendedName>
        <fullName evidence="7">Major facilitator superfamily (MFS) profile domain-containing protein</fullName>
    </recommendedName>
</protein>
<dbReference type="PANTHER" id="PTHR42718:SF9">
    <property type="entry name" value="MAJOR FACILITATOR SUPERFAMILY MULTIDRUG TRANSPORTER MFSC"/>
    <property type="match status" value="1"/>
</dbReference>
<evidence type="ECO:0000256" key="3">
    <source>
        <dbReference type="ARBA" id="ARBA00022692"/>
    </source>
</evidence>